<evidence type="ECO:0000256" key="5">
    <source>
        <dbReference type="SAM" id="Phobius"/>
    </source>
</evidence>
<evidence type="ECO:0000256" key="1">
    <source>
        <dbReference type="ARBA" id="ARBA00004141"/>
    </source>
</evidence>
<feature type="transmembrane region" description="Helical" evidence="5">
    <location>
        <begin position="7"/>
        <end position="29"/>
    </location>
</feature>
<keyword evidence="2 5" id="KW-0812">Transmembrane</keyword>
<reference evidence="7 8" key="1">
    <citation type="submission" date="2024-02" db="EMBL/GenBank/DDBJ databases">
        <title>Rubritalea halochordaticola NBRC 107102.</title>
        <authorList>
            <person name="Ichikawa N."/>
            <person name="Katano-Makiyama Y."/>
            <person name="Hidaka K."/>
        </authorList>
    </citation>
    <scope>NUCLEOTIDE SEQUENCE [LARGE SCALE GENOMIC DNA]</scope>
    <source>
        <strain evidence="7 8">NBRC 107102</strain>
    </source>
</reference>
<evidence type="ECO:0000313" key="7">
    <source>
        <dbReference type="EMBL" id="GAA5493957.1"/>
    </source>
</evidence>
<feature type="transmembrane region" description="Helical" evidence="5">
    <location>
        <begin position="118"/>
        <end position="137"/>
    </location>
</feature>
<keyword evidence="4 5" id="KW-0472">Membrane</keyword>
<accession>A0ABP9V014</accession>
<evidence type="ECO:0000256" key="3">
    <source>
        <dbReference type="ARBA" id="ARBA00022989"/>
    </source>
</evidence>
<comment type="caution">
    <text evidence="7">The sequence shown here is derived from an EMBL/GenBank/DDBJ whole genome shotgun (WGS) entry which is preliminary data.</text>
</comment>
<name>A0ABP9V014_9BACT</name>
<dbReference type="EMBL" id="BAABRL010000001">
    <property type="protein sequence ID" value="GAA5493957.1"/>
    <property type="molecule type" value="Genomic_DNA"/>
</dbReference>
<sequence length="148" mass="15996">MSRLAKVVELVLRVALGLIFVVFAVFKLIDPQAFVQDVANFQISPFSDAPWDMCLAYSLPGLEIIAGLCLIFRFLYRGALVVIGGMVLTFIIAIGYVWSIGLNINCGCAGEYDLLGGYASHITALGVMLAAVVYLAIDELFSGKPVEE</sequence>
<gene>
    <name evidence="7" type="ORF">Rhal01_00110</name>
</gene>
<evidence type="ECO:0000256" key="2">
    <source>
        <dbReference type="ARBA" id="ARBA00022692"/>
    </source>
</evidence>
<proteinExistence type="predicted"/>
<evidence type="ECO:0000259" key="6">
    <source>
        <dbReference type="Pfam" id="PF07291"/>
    </source>
</evidence>
<evidence type="ECO:0000256" key="4">
    <source>
        <dbReference type="ARBA" id="ARBA00023136"/>
    </source>
</evidence>
<feature type="transmembrane region" description="Helical" evidence="5">
    <location>
        <begin position="49"/>
        <end position="72"/>
    </location>
</feature>
<dbReference type="Proteomes" id="UP001424741">
    <property type="component" value="Unassembled WGS sequence"/>
</dbReference>
<keyword evidence="8" id="KW-1185">Reference proteome</keyword>
<comment type="subcellular location">
    <subcellularLocation>
        <location evidence="1">Membrane</location>
        <topology evidence="1">Multi-pass membrane protein</topology>
    </subcellularLocation>
</comment>
<feature type="domain" description="Methylamine utilisation protein MauE" evidence="6">
    <location>
        <begin position="8"/>
        <end position="135"/>
    </location>
</feature>
<dbReference type="RefSeq" id="WP_346187018.1">
    <property type="nucleotide sequence ID" value="NZ_BAABRL010000001.1"/>
</dbReference>
<feature type="transmembrane region" description="Helical" evidence="5">
    <location>
        <begin position="79"/>
        <end position="98"/>
    </location>
</feature>
<dbReference type="InterPro" id="IPR009908">
    <property type="entry name" value="Methylamine_util_MauE"/>
</dbReference>
<dbReference type="Pfam" id="PF07291">
    <property type="entry name" value="MauE"/>
    <property type="match status" value="1"/>
</dbReference>
<keyword evidence="3 5" id="KW-1133">Transmembrane helix</keyword>
<organism evidence="7 8">
    <name type="scientific">Rubritalea halochordaticola</name>
    <dbReference type="NCBI Taxonomy" id="714537"/>
    <lineage>
        <taxon>Bacteria</taxon>
        <taxon>Pseudomonadati</taxon>
        <taxon>Verrucomicrobiota</taxon>
        <taxon>Verrucomicrobiia</taxon>
        <taxon>Verrucomicrobiales</taxon>
        <taxon>Rubritaleaceae</taxon>
        <taxon>Rubritalea</taxon>
    </lineage>
</organism>
<protein>
    <recommendedName>
        <fullName evidence="6">Methylamine utilisation protein MauE domain-containing protein</fullName>
    </recommendedName>
</protein>
<evidence type="ECO:0000313" key="8">
    <source>
        <dbReference type="Proteomes" id="UP001424741"/>
    </source>
</evidence>